<evidence type="ECO:0000256" key="1">
    <source>
        <dbReference type="SAM" id="MobiDB-lite"/>
    </source>
</evidence>
<dbReference type="eggNOG" id="ENOG502TGXD">
    <property type="taxonomic scope" value="Eukaryota"/>
</dbReference>
<proteinExistence type="predicted"/>
<dbReference type="PANTHER" id="PTHR31430">
    <property type="entry name" value="PROTEIN CBG22332-RELATED"/>
    <property type="match status" value="1"/>
</dbReference>
<name>G0MNA9_CAEBE</name>
<gene>
    <name evidence="2" type="ORF">CAEBREN_04746</name>
</gene>
<dbReference type="OrthoDB" id="5841393at2759"/>
<feature type="compositionally biased region" description="Basic and acidic residues" evidence="1">
    <location>
        <begin position="86"/>
        <end position="106"/>
    </location>
</feature>
<feature type="region of interest" description="Disordered" evidence="1">
    <location>
        <begin position="78"/>
        <end position="106"/>
    </location>
</feature>
<dbReference type="EMBL" id="GL379803">
    <property type="protein sequence ID" value="EGT38161.1"/>
    <property type="molecule type" value="Genomic_DNA"/>
</dbReference>
<evidence type="ECO:0008006" key="4">
    <source>
        <dbReference type="Google" id="ProtNLM"/>
    </source>
</evidence>
<dbReference type="OMA" id="SPGCCNS"/>
<evidence type="ECO:0000313" key="2">
    <source>
        <dbReference type="EMBL" id="EGT38161.1"/>
    </source>
</evidence>
<protein>
    <recommendedName>
        <fullName evidence="4">RING-type domain-containing protein</fullName>
    </recommendedName>
</protein>
<dbReference type="InParanoid" id="G0MNA9"/>
<dbReference type="FunCoup" id="G0MNA9">
    <property type="interactions" value="371"/>
</dbReference>
<dbReference type="AlphaFoldDB" id="G0MNA9"/>
<dbReference type="HOGENOM" id="CLU_074907_0_0_1"/>
<keyword evidence="3" id="KW-1185">Reference proteome</keyword>
<reference evidence="3" key="1">
    <citation type="submission" date="2011-07" db="EMBL/GenBank/DDBJ databases">
        <authorList>
            <consortium name="Caenorhabditis brenneri Sequencing and Analysis Consortium"/>
            <person name="Wilson R.K."/>
        </authorList>
    </citation>
    <scope>NUCLEOTIDE SEQUENCE [LARGE SCALE GENOMIC DNA]</scope>
    <source>
        <strain evidence="3">PB2801</strain>
    </source>
</reference>
<accession>G0MNA9</accession>
<dbReference type="PANTHER" id="PTHR31430:SF4">
    <property type="entry name" value="RING-TYPE DOMAIN-CONTAINING PROTEIN"/>
    <property type="match status" value="1"/>
</dbReference>
<sequence>MGTNGVDSEKFRKKVVNLFPTPLTMCGKQPRGAFIPPIVQSESTEEIDVQNVRLRMSYDVDGGLTRHYSVSWKDIVKPTEEEENGGENKESTVAKESEEPPKLEKTPSIMKIKEGFKTGKIQCDGPCGQTVDVADVAQFGCDHVICDKCRRSQKSTALFDGSPGCCNSECLEKATTDGQKIRSGRRLDSIASSISIRSNEGPWEILQVTVGIIKMWGGHVYRTQLIYEFASQTRVAELTKTIEPYRESIENGRSYFSWSKPNTFHDLQPISLLDTNLRFYNLPEYKPIATGKLYVLIVCNGIVLE</sequence>
<evidence type="ECO:0000313" key="3">
    <source>
        <dbReference type="Proteomes" id="UP000008068"/>
    </source>
</evidence>
<dbReference type="Proteomes" id="UP000008068">
    <property type="component" value="Unassembled WGS sequence"/>
</dbReference>
<organism evidence="3">
    <name type="scientific">Caenorhabditis brenneri</name>
    <name type="common">Nematode worm</name>
    <dbReference type="NCBI Taxonomy" id="135651"/>
    <lineage>
        <taxon>Eukaryota</taxon>
        <taxon>Metazoa</taxon>
        <taxon>Ecdysozoa</taxon>
        <taxon>Nematoda</taxon>
        <taxon>Chromadorea</taxon>
        <taxon>Rhabditida</taxon>
        <taxon>Rhabditina</taxon>
        <taxon>Rhabditomorpha</taxon>
        <taxon>Rhabditoidea</taxon>
        <taxon>Rhabditidae</taxon>
        <taxon>Peloderinae</taxon>
        <taxon>Caenorhabditis</taxon>
    </lineage>
</organism>